<organism evidence="2 3">
    <name type="scientific">Besnoitia besnoiti</name>
    <name type="common">Apicomplexan protozoan</name>
    <dbReference type="NCBI Taxonomy" id="94643"/>
    <lineage>
        <taxon>Eukaryota</taxon>
        <taxon>Sar</taxon>
        <taxon>Alveolata</taxon>
        <taxon>Apicomplexa</taxon>
        <taxon>Conoidasida</taxon>
        <taxon>Coccidia</taxon>
        <taxon>Eucoccidiorida</taxon>
        <taxon>Eimeriorina</taxon>
        <taxon>Sarcocystidae</taxon>
        <taxon>Besnoitia</taxon>
    </lineage>
</organism>
<evidence type="ECO:0000313" key="2">
    <source>
        <dbReference type="EMBL" id="PFH31993.1"/>
    </source>
</evidence>
<dbReference type="Proteomes" id="UP000224006">
    <property type="component" value="Chromosome XI"/>
</dbReference>
<comment type="caution">
    <text evidence="2">The sequence shown here is derived from an EMBL/GenBank/DDBJ whole genome shotgun (WGS) entry which is preliminary data.</text>
</comment>
<gene>
    <name evidence="2" type="ORF">BESB_019340</name>
</gene>
<sequence length="75" mass="8053">MRGFREAVSGSRADGSGEESGHSEERRGQREAEKLGNAEEGVEVQSRRHLSQALQANPCEEAAVGATQFRLGEAP</sequence>
<protein>
    <submittedName>
        <fullName evidence="2">Uncharacterized protein</fullName>
    </submittedName>
</protein>
<dbReference type="EMBL" id="NWUJ01000012">
    <property type="protein sequence ID" value="PFH31993.1"/>
    <property type="molecule type" value="Genomic_DNA"/>
</dbReference>
<proteinExistence type="predicted"/>
<accession>A0A2A9M8H8</accession>
<dbReference type="AlphaFoldDB" id="A0A2A9M8H8"/>
<feature type="region of interest" description="Disordered" evidence="1">
    <location>
        <begin position="1"/>
        <end position="53"/>
    </location>
</feature>
<keyword evidence="3" id="KW-1185">Reference proteome</keyword>
<evidence type="ECO:0000256" key="1">
    <source>
        <dbReference type="SAM" id="MobiDB-lite"/>
    </source>
</evidence>
<dbReference type="VEuPathDB" id="ToxoDB:BESB_019340"/>
<evidence type="ECO:0000313" key="3">
    <source>
        <dbReference type="Proteomes" id="UP000224006"/>
    </source>
</evidence>
<dbReference type="RefSeq" id="XP_029216002.1">
    <property type="nucleotide sequence ID" value="XM_029360643.1"/>
</dbReference>
<feature type="compositionally biased region" description="Basic and acidic residues" evidence="1">
    <location>
        <begin position="19"/>
        <end position="37"/>
    </location>
</feature>
<reference evidence="2 3" key="1">
    <citation type="submission" date="2017-09" db="EMBL/GenBank/DDBJ databases">
        <title>Genome sequencing of Besnoitia besnoiti strain Bb-Ger1.</title>
        <authorList>
            <person name="Schares G."/>
            <person name="Venepally P."/>
            <person name="Lorenzi H.A."/>
        </authorList>
    </citation>
    <scope>NUCLEOTIDE SEQUENCE [LARGE SCALE GENOMIC DNA]</scope>
    <source>
        <strain evidence="2 3">Bb-Ger1</strain>
    </source>
</reference>
<name>A0A2A9M8H8_BESBE</name>
<dbReference type="GeneID" id="40306995"/>
<dbReference type="KEGG" id="bbes:BESB_019340"/>